<dbReference type="AlphaFoldDB" id="A0A0U1HPF6"/>
<dbReference type="EMBL" id="CTKE01000003">
    <property type="protein sequence ID" value="CQI88328.1"/>
    <property type="molecule type" value="Genomic_DNA"/>
</dbReference>
<evidence type="ECO:0000313" key="2">
    <source>
        <dbReference type="EMBL" id="CQI88328.1"/>
    </source>
</evidence>
<evidence type="ECO:0000313" key="1">
    <source>
        <dbReference type="EMBL" id="AJJ12232.1"/>
    </source>
</evidence>
<keyword evidence="3" id="KW-1185">Reference proteome</keyword>
<evidence type="ECO:0000313" key="4">
    <source>
        <dbReference type="Proteomes" id="UP000042054"/>
    </source>
</evidence>
<dbReference type="Proteomes" id="UP000042054">
    <property type="component" value="Unassembled WGS sequence"/>
</dbReference>
<organism evidence="2 4">
    <name type="scientific">Yersinia rohdei</name>
    <dbReference type="NCBI Taxonomy" id="29485"/>
    <lineage>
        <taxon>Bacteria</taxon>
        <taxon>Pseudomonadati</taxon>
        <taxon>Pseudomonadota</taxon>
        <taxon>Gammaproteobacteria</taxon>
        <taxon>Enterobacterales</taxon>
        <taxon>Yersiniaceae</taxon>
        <taxon>Yersinia</taxon>
    </lineage>
</organism>
<dbReference type="Proteomes" id="UP000031914">
    <property type="component" value="Chromosome"/>
</dbReference>
<reference evidence="2 4" key="2">
    <citation type="submission" date="2015-03" db="EMBL/GenBank/DDBJ databases">
        <authorList>
            <person name="Murphy D."/>
        </authorList>
    </citation>
    <scope>NUCLEOTIDE SEQUENCE [LARGE SCALE GENOMIC DNA]</scope>
    <source>
        <strain evidence="2 4">68/02</strain>
    </source>
</reference>
<dbReference type="STRING" id="29485.CH64_757"/>
<dbReference type="GeneID" id="45569243"/>
<gene>
    <name evidence="1" type="ORF">CH64_757</name>
    <name evidence="2" type="ORF">ERS008555_00663</name>
</gene>
<protein>
    <submittedName>
        <fullName evidence="2">Uncharacterized protein</fullName>
    </submittedName>
</protein>
<dbReference type="RefSeq" id="WP_004713029.1">
    <property type="nucleotide sequence ID" value="NZ_CABIHO010000061.1"/>
</dbReference>
<dbReference type="KEGG" id="yro:CH64_757"/>
<reference evidence="1 3" key="1">
    <citation type="journal article" date="2015" name="Genome Announc.">
        <title>Thirty-Two Complete Genome Assemblies of Nine Yersinia Species, Including Y. pestis, Y. pseudotuberculosis, and Y. enterocolitica.</title>
        <authorList>
            <person name="Johnson S.L."/>
            <person name="Daligault H.E."/>
            <person name="Davenport K.W."/>
            <person name="Jaissle J."/>
            <person name="Frey K.G."/>
            <person name="Ladner J.T."/>
            <person name="Broomall S.M."/>
            <person name="Bishop-Lilly K.A."/>
            <person name="Bruce D.C."/>
            <person name="Coyne S.R."/>
            <person name="Gibbons H.S."/>
            <person name="Lo C.C."/>
            <person name="Munk A.C."/>
            <person name="Rosenzweig C.N."/>
            <person name="Koroleva G.I."/>
            <person name="Palacios G.F."/>
            <person name="Redden C.L."/>
            <person name="Xu Y."/>
            <person name="Minogue T.D."/>
            <person name="Chain P.S."/>
        </authorList>
    </citation>
    <scope>NUCLEOTIDE SEQUENCE [LARGE SCALE GENOMIC DNA]</scope>
    <source>
        <strain evidence="1 3">YRA</strain>
    </source>
</reference>
<dbReference type="EMBL" id="CP009787">
    <property type="protein sequence ID" value="AJJ12232.1"/>
    <property type="molecule type" value="Genomic_DNA"/>
</dbReference>
<proteinExistence type="predicted"/>
<name>A0A0U1HPF6_YERRO</name>
<sequence>MRNYCEPYHTWVKGLPKAFGVAGRQYLGQKGYVMQIKPLVGNSWFNAADPE</sequence>
<accession>A0A0U1HPF6</accession>
<evidence type="ECO:0000313" key="3">
    <source>
        <dbReference type="Proteomes" id="UP000031914"/>
    </source>
</evidence>